<proteinExistence type="predicted"/>
<evidence type="ECO:0000313" key="2">
    <source>
        <dbReference type="EMBL" id="HIQ29579.1"/>
    </source>
</evidence>
<protein>
    <recommendedName>
        <fullName evidence="1">NurA domain-containing protein</fullName>
    </recommendedName>
</protein>
<organism evidence="2 3">
    <name type="scientific">Caldiarchaeum subterraneum</name>
    <dbReference type="NCBI Taxonomy" id="311458"/>
    <lineage>
        <taxon>Archaea</taxon>
        <taxon>Nitrososphaerota</taxon>
        <taxon>Candidatus Caldarchaeales</taxon>
        <taxon>Candidatus Caldarchaeaceae</taxon>
        <taxon>Candidatus Caldarchaeum</taxon>
    </lineage>
</organism>
<evidence type="ECO:0000259" key="1">
    <source>
        <dbReference type="Pfam" id="PF09376"/>
    </source>
</evidence>
<comment type="caution">
    <text evidence="2">The sequence shown here is derived from an EMBL/GenBank/DDBJ whole genome shotgun (WGS) entry which is preliminary data.</text>
</comment>
<accession>A0A833E9U7</accession>
<gene>
    <name evidence="2" type="ORF">EYH45_03345</name>
</gene>
<sequence length="395" mass="45485">MMTDELAEYVEWLKLPHDLQSRFFQKAEEESTRIAESLGIMLKDLEEIRPLIEPRVRRLATHDRQFTVGAVDGSRSPSLSERIGARYGVFTAGGVVIKGNTRLAERYEAGIFKRRQVYSKDRSKYFFSLLTIYAERRLALDLLNEVDLLLLDGSFYGFVYTALPMLREGKVGDEERRLISDIKQMTDRLVESRRVLSVIKRSHASVIGGWIALEENKPDNPYVGILDKLMLTYLMPGGSVLFYDDLIGEKHPAMFYIRLAALARMGWPAERDPVKRAYEVTYDPFTKFNLDYSLFNTLTRMQVKAYAATPVCEIEYPRLTPRERISEWICQRNFFSDGTGLPTAIDLVDQLVGIPAKFTDEFVAEVEARAIEKLRGKDPRVTRIFFTYLNPQKPF</sequence>
<dbReference type="Pfam" id="PF09376">
    <property type="entry name" value="NurA"/>
    <property type="match status" value="1"/>
</dbReference>
<dbReference type="AlphaFoldDB" id="A0A833E9U7"/>
<evidence type="ECO:0000313" key="3">
    <source>
        <dbReference type="Proteomes" id="UP000608579"/>
    </source>
</evidence>
<name>A0A833E9U7_CALS0</name>
<dbReference type="EMBL" id="DQVM01000065">
    <property type="protein sequence ID" value="HIQ29579.1"/>
    <property type="molecule type" value="Genomic_DNA"/>
</dbReference>
<reference evidence="2" key="1">
    <citation type="journal article" date="2020" name="ISME J.">
        <title>Gammaproteobacteria mediating utilization of methyl-, sulfur- and petroleum organic compounds in deep ocean hydrothermal plumes.</title>
        <authorList>
            <person name="Zhou Z."/>
            <person name="Liu Y."/>
            <person name="Pan J."/>
            <person name="Cron B.R."/>
            <person name="Toner B.M."/>
            <person name="Anantharaman K."/>
            <person name="Breier J.A."/>
            <person name="Dick G.J."/>
            <person name="Li M."/>
        </authorList>
    </citation>
    <scope>NUCLEOTIDE SEQUENCE</scope>
    <source>
        <strain evidence="2">SZUA-1515</strain>
    </source>
</reference>
<dbReference type="InterPro" id="IPR018977">
    <property type="entry name" value="NurA_domain"/>
</dbReference>
<feature type="domain" description="NurA" evidence="1">
    <location>
        <begin position="67"/>
        <end position="352"/>
    </location>
</feature>
<dbReference type="Proteomes" id="UP000608579">
    <property type="component" value="Unassembled WGS sequence"/>
</dbReference>